<feature type="transmembrane region" description="Helical" evidence="8">
    <location>
        <begin position="37"/>
        <end position="55"/>
    </location>
</feature>
<evidence type="ECO:0000256" key="6">
    <source>
        <dbReference type="ARBA" id="ARBA00022989"/>
    </source>
</evidence>
<evidence type="ECO:0000256" key="1">
    <source>
        <dbReference type="ARBA" id="ARBA00004651"/>
    </source>
</evidence>
<evidence type="ECO:0000313" key="9">
    <source>
        <dbReference type="EMBL" id="PLT29956.1"/>
    </source>
</evidence>
<organism evidence="9 10">
    <name type="scientific">Peribacillus deserti</name>
    <dbReference type="NCBI Taxonomy" id="673318"/>
    <lineage>
        <taxon>Bacteria</taxon>
        <taxon>Bacillati</taxon>
        <taxon>Bacillota</taxon>
        <taxon>Bacilli</taxon>
        <taxon>Bacillales</taxon>
        <taxon>Bacillaceae</taxon>
        <taxon>Peribacillus</taxon>
    </lineage>
</organism>
<keyword evidence="10" id="KW-1185">Reference proteome</keyword>
<name>A0A2N5M6G2_9BACI</name>
<reference evidence="9 10" key="1">
    <citation type="submission" date="2017-11" db="EMBL/GenBank/DDBJ databases">
        <title>Comparitive Functional Genomics of Dry Heat Resistant strains isolated from the Viking Spacecraft.</title>
        <authorList>
            <person name="Seuylemezian A."/>
            <person name="Cooper K."/>
            <person name="Vaishampayan P."/>
        </authorList>
    </citation>
    <scope>NUCLEOTIDE SEQUENCE [LARGE SCALE GENOMIC DNA]</scope>
    <source>
        <strain evidence="9 10">V1-29</strain>
    </source>
</reference>
<dbReference type="InterPro" id="IPR002549">
    <property type="entry name" value="AI-2E-like"/>
</dbReference>
<evidence type="ECO:0000313" key="10">
    <source>
        <dbReference type="Proteomes" id="UP000234748"/>
    </source>
</evidence>
<comment type="similarity">
    <text evidence="2">Belongs to the autoinducer-2 exporter (AI-2E) (TC 2.A.86) family.</text>
</comment>
<evidence type="ECO:0000256" key="4">
    <source>
        <dbReference type="ARBA" id="ARBA00022475"/>
    </source>
</evidence>
<dbReference type="RefSeq" id="WP_101641839.1">
    <property type="nucleotide sequence ID" value="NZ_PGUY01000031.1"/>
</dbReference>
<feature type="transmembrane region" description="Helical" evidence="8">
    <location>
        <begin position="152"/>
        <end position="177"/>
    </location>
</feature>
<evidence type="ECO:0000256" key="5">
    <source>
        <dbReference type="ARBA" id="ARBA00022692"/>
    </source>
</evidence>
<feature type="transmembrane region" description="Helical" evidence="8">
    <location>
        <begin position="310"/>
        <end position="337"/>
    </location>
</feature>
<dbReference type="Proteomes" id="UP000234748">
    <property type="component" value="Unassembled WGS sequence"/>
</dbReference>
<dbReference type="OrthoDB" id="9793390at2"/>
<comment type="subcellular location">
    <subcellularLocation>
        <location evidence="1">Cell membrane</location>
        <topology evidence="1">Multi-pass membrane protein</topology>
    </subcellularLocation>
</comment>
<dbReference type="GO" id="GO:0005886">
    <property type="term" value="C:plasma membrane"/>
    <property type="evidence" value="ECO:0007669"/>
    <property type="project" value="UniProtKB-SubCell"/>
</dbReference>
<dbReference type="PANTHER" id="PTHR21716:SF53">
    <property type="entry name" value="PERMEASE PERM-RELATED"/>
    <property type="match status" value="1"/>
</dbReference>
<keyword evidence="6 8" id="KW-1133">Transmembrane helix</keyword>
<keyword evidence="5 8" id="KW-0812">Transmembrane</keyword>
<dbReference type="GO" id="GO:0055085">
    <property type="term" value="P:transmembrane transport"/>
    <property type="evidence" value="ECO:0007669"/>
    <property type="project" value="TreeGrafter"/>
</dbReference>
<accession>A0A2N5M6G2</accession>
<feature type="transmembrane region" description="Helical" evidence="8">
    <location>
        <begin position="241"/>
        <end position="267"/>
    </location>
</feature>
<feature type="transmembrane region" description="Helical" evidence="8">
    <location>
        <begin position="75"/>
        <end position="95"/>
    </location>
</feature>
<evidence type="ECO:0000256" key="3">
    <source>
        <dbReference type="ARBA" id="ARBA00022448"/>
    </source>
</evidence>
<evidence type="ECO:0000256" key="7">
    <source>
        <dbReference type="ARBA" id="ARBA00023136"/>
    </source>
</evidence>
<evidence type="ECO:0000256" key="8">
    <source>
        <dbReference type="SAM" id="Phobius"/>
    </source>
</evidence>
<dbReference type="Pfam" id="PF01594">
    <property type="entry name" value="AI-2E_transport"/>
    <property type="match status" value="1"/>
</dbReference>
<proteinExistence type="inferred from homology"/>
<sequence>MWINKPFFKYATGTILCLIIILLFGRIDYFMKPIQQFIATIFFPILISGLLYYLLRPVVRLLSKFLPKTVSILSVYALIFGMIYAIIHFFGPSIVDQVKHLSDTLPQKFREITSESEKAINKHNIGVFEGGHIQEKAMHYFRSFSQNASDNIIKLFTTVTSIATVLVVVPFIVFYFLKDDDKLRPFLLKYIPPEGELEGNKILVDMDKALSTYITGQFIIAAVDGVLMFMGYLIIGIDSPLVLAVFAMFLTIVPFAGPLLGIIPALFVALQSDPFMAVKVLIVLVIVQQLEGHLVTPNVMGKKLNIHPLTIILLLLVAGSIYGFVGILIAIPLYSVIKTLVKNFRLFYRLRKRKAAISNSLGSETKNTGKSSSSH</sequence>
<dbReference type="AlphaFoldDB" id="A0A2N5M6G2"/>
<feature type="transmembrane region" description="Helical" evidence="8">
    <location>
        <begin position="7"/>
        <end position="25"/>
    </location>
</feature>
<evidence type="ECO:0000256" key="2">
    <source>
        <dbReference type="ARBA" id="ARBA00009773"/>
    </source>
</evidence>
<dbReference type="EMBL" id="PGUY01000031">
    <property type="protein sequence ID" value="PLT29956.1"/>
    <property type="molecule type" value="Genomic_DNA"/>
</dbReference>
<keyword evidence="4" id="KW-1003">Cell membrane</keyword>
<dbReference type="PANTHER" id="PTHR21716">
    <property type="entry name" value="TRANSMEMBRANE PROTEIN"/>
    <property type="match status" value="1"/>
</dbReference>
<feature type="transmembrane region" description="Helical" evidence="8">
    <location>
        <begin position="274"/>
        <end position="290"/>
    </location>
</feature>
<protein>
    <submittedName>
        <fullName evidence="9">AI-2E family transporter</fullName>
    </submittedName>
</protein>
<keyword evidence="3" id="KW-0813">Transport</keyword>
<gene>
    <name evidence="9" type="ORF">CUU66_10540</name>
</gene>
<keyword evidence="7 8" id="KW-0472">Membrane</keyword>
<comment type="caution">
    <text evidence="9">The sequence shown here is derived from an EMBL/GenBank/DDBJ whole genome shotgun (WGS) entry which is preliminary data.</text>
</comment>
<feature type="transmembrane region" description="Helical" evidence="8">
    <location>
        <begin position="210"/>
        <end position="235"/>
    </location>
</feature>